<sequence>MEAAGKGRAGGGGAEGSKRAKGGSAGTPRKTGAKSGAKGDGSKATSRSPAKKGDKRRDGPPNRGKRPPPRPVARPEDIYIGRNSPFAAQLQRARQLLMSGESRVVLHGLNAAINRCINLALQLHREFGGEMTVATDTVALVDDLPPDDPFALPKTAQRPVSAVHITLVRGQRAA</sequence>
<protein>
    <submittedName>
        <fullName evidence="5">Uncharacterized protein</fullName>
    </submittedName>
</protein>
<name>A9URN3_MONBE</name>
<dbReference type="eggNOG" id="KOG3631">
    <property type="taxonomic scope" value="Eukaryota"/>
</dbReference>
<evidence type="ECO:0000313" key="6">
    <source>
        <dbReference type="Proteomes" id="UP000001357"/>
    </source>
</evidence>
<dbReference type="SUPFAM" id="SSF82704">
    <property type="entry name" value="AlbA-like"/>
    <property type="match status" value="1"/>
</dbReference>
<feature type="region of interest" description="Disordered" evidence="4">
    <location>
        <begin position="1"/>
        <end position="78"/>
    </location>
</feature>
<accession>A9URN3</accession>
<dbReference type="FunCoup" id="A9URN3">
    <property type="interactions" value="580"/>
</dbReference>
<dbReference type="Pfam" id="PF12328">
    <property type="entry name" value="Rpp20"/>
    <property type="match status" value="1"/>
</dbReference>
<dbReference type="GO" id="GO:0005634">
    <property type="term" value="C:nucleus"/>
    <property type="evidence" value="ECO:0000318"/>
    <property type="project" value="GO_Central"/>
</dbReference>
<dbReference type="GO" id="GO:0000172">
    <property type="term" value="C:ribonuclease MRP complex"/>
    <property type="evidence" value="ECO:0007669"/>
    <property type="project" value="InterPro"/>
</dbReference>
<dbReference type="InterPro" id="IPR036882">
    <property type="entry name" value="Alba-like_dom_sf"/>
</dbReference>
<gene>
    <name evidence="5" type="ORF">MONBRDRAFT_31087</name>
</gene>
<dbReference type="OMA" id="EVFLHCT"/>
<evidence type="ECO:0000256" key="3">
    <source>
        <dbReference type="ARBA" id="ARBA00023242"/>
    </source>
</evidence>
<evidence type="ECO:0000256" key="2">
    <source>
        <dbReference type="ARBA" id="ARBA00022694"/>
    </source>
</evidence>
<dbReference type="InParanoid" id="A9URN3"/>
<dbReference type="GO" id="GO:0005655">
    <property type="term" value="C:nucleolar ribonuclease P complex"/>
    <property type="evidence" value="ECO:0007669"/>
    <property type="project" value="InterPro"/>
</dbReference>
<evidence type="ECO:0000313" key="5">
    <source>
        <dbReference type="EMBL" id="EDQ91636.1"/>
    </source>
</evidence>
<dbReference type="GeneID" id="5888272"/>
<dbReference type="AlphaFoldDB" id="A9URN3"/>
<keyword evidence="6" id="KW-1185">Reference proteome</keyword>
<keyword evidence="2" id="KW-0819">tRNA processing</keyword>
<dbReference type="GO" id="GO:0008033">
    <property type="term" value="P:tRNA processing"/>
    <property type="evidence" value="ECO:0000318"/>
    <property type="project" value="GO_Central"/>
</dbReference>
<evidence type="ECO:0000256" key="4">
    <source>
        <dbReference type="SAM" id="MobiDB-lite"/>
    </source>
</evidence>
<dbReference type="Gene3D" id="3.30.110.20">
    <property type="entry name" value="Alba-like domain"/>
    <property type="match status" value="1"/>
</dbReference>
<keyword evidence="3" id="KW-0539">Nucleus</keyword>
<dbReference type="GO" id="GO:0003676">
    <property type="term" value="F:nucleic acid binding"/>
    <property type="evidence" value="ECO:0007669"/>
    <property type="project" value="InterPro"/>
</dbReference>
<dbReference type="KEGG" id="mbr:MONBRDRAFT_31087"/>
<evidence type="ECO:0000256" key="1">
    <source>
        <dbReference type="ARBA" id="ARBA00004604"/>
    </source>
</evidence>
<feature type="compositionally biased region" description="Basic and acidic residues" evidence="4">
    <location>
        <begin position="51"/>
        <end position="60"/>
    </location>
</feature>
<dbReference type="GO" id="GO:0001682">
    <property type="term" value="P:tRNA 5'-leader removal"/>
    <property type="evidence" value="ECO:0007669"/>
    <property type="project" value="InterPro"/>
</dbReference>
<comment type="subcellular location">
    <subcellularLocation>
        <location evidence="1">Nucleus</location>
        <location evidence="1">Nucleolus</location>
    </subcellularLocation>
</comment>
<dbReference type="InterPro" id="IPR014612">
    <property type="entry name" value="Pop7/Rpp20"/>
</dbReference>
<proteinExistence type="predicted"/>
<dbReference type="Proteomes" id="UP000001357">
    <property type="component" value="Unassembled WGS sequence"/>
</dbReference>
<dbReference type="PANTHER" id="PTHR15314">
    <property type="entry name" value="RIBONUCLEASE P PROTEIN SUBUNIT P20"/>
    <property type="match status" value="1"/>
</dbReference>
<dbReference type="STRING" id="81824.A9URN3"/>
<reference evidence="5 6" key="1">
    <citation type="journal article" date="2008" name="Nature">
        <title>The genome of the choanoflagellate Monosiga brevicollis and the origin of metazoans.</title>
        <authorList>
            <consortium name="JGI Sequencing"/>
            <person name="King N."/>
            <person name="Westbrook M.J."/>
            <person name="Young S.L."/>
            <person name="Kuo A."/>
            <person name="Abedin M."/>
            <person name="Chapman J."/>
            <person name="Fairclough S."/>
            <person name="Hellsten U."/>
            <person name="Isogai Y."/>
            <person name="Letunic I."/>
            <person name="Marr M."/>
            <person name="Pincus D."/>
            <person name="Putnam N."/>
            <person name="Rokas A."/>
            <person name="Wright K.J."/>
            <person name="Zuzow R."/>
            <person name="Dirks W."/>
            <person name="Good M."/>
            <person name="Goodstein D."/>
            <person name="Lemons D."/>
            <person name="Li W."/>
            <person name="Lyons J.B."/>
            <person name="Morris A."/>
            <person name="Nichols S."/>
            <person name="Richter D.J."/>
            <person name="Salamov A."/>
            <person name="Bork P."/>
            <person name="Lim W.A."/>
            <person name="Manning G."/>
            <person name="Miller W.T."/>
            <person name="McGinnis W."/>
            <person name="Shapiro H."/>
            <person name="Tjian R."/>
            <person name="Grigoriev I.V."/>
            <person name="Rokhsar D."/>
        </authorList>
    </citation>
    <scope>NUCLEOTIDE SEQUENCE [LARGE SCALE GENOMIC DNA]</scope>
    <source>
        <strain evidence="6">MX1 / ATCC 50154</strain>
    </source>
</reference>
<dbReference type="RefSeq" id="XP_001742922.1">
    <property type="nucleotide sequence ID" value="XM_001742870.1"/>
</dbReference>
<dbReference type="PANTHER" id="PTHR15314:SF1">
    <property type="entry name" value="RIBONUCLEASE P PROTEIN SUBUNIT P20"/>
    <property type="match status" value="1"/>
</dbReference>
<organism evidence="5 6">
    <name type="scientific">Monosiga brevicollis</name>
    <name type="common">Choanoflagellate</name>
    <dbReference type="NCBI Taxonomy" id="81824"/>
    <lineage>
        <taxon>Eukaryota</taxon>
        <taxon>Choanoflagellata</taxon>
        <taxon>Craspedida</taxon>
        <taxon>Salpingoecidae</taxon>
        <taxon>Monosiga</taxon>
    </lineage>
</organism>
<dbReference type="EMBL" id="CH991544">
    <property type="protein sequence ID" value="EDQ91636.1"/>
    <property type="molecule type" value="Genomic_DNA"/>
</dbReference>